<feature type="transmembrane region" description="Helical" evidence="1">
    <location>
        <begin position="134"/>
        <end position="154"/>
    </location>
</feature>
<keyword evidence="1" id="KW-1133">Transmembrane helix</keyword>
<dbReference type="InterPro" id="IPR045691">
    <property type="entry name" value="DUF6056"/>
</dbReference>
<keyword evidence="1" id="KW-0472">Membrane</keyword>
<dbReference type="Pfam" id="PF19528">
    <property type="entry name" value="DUF6056"/>
    <property type="match status" value="1"/>
</dbReference>
<protein>
    <submittedName>
        <fullName evidence="2">DUF6056 family protein</fullName>
    </submittedName>
</protein>
<dbReference type="EMBL" id="JANDBG010000057">
    <property type="protein sequence ID" value="MCX9004911.1"/>
    <property type="molecule type" value="Genomic_DNA"/>
</dbReference>
<sequence>EKMIKFIKNYIVLTILFISVFMLIYYTPLHSDDYSYKMMGFDISNHLRHYFSWSGRFFSDYISVVLVSIESKIVLSFIQSIALMTIIFSFMYTRKFTDKKVEFFTSDYLIIFVVYFLSHPSFGQSNLWVVGSANYMWTSLVHIFFILSIINYYSRKIFKPVILLFAFLSGWSNENMAITLIGATGLLLIWDTYKNKKIDPLLLTIIITLTFGAALLILAPGNFNRLSNPAFNSWHQTGIFEKIYVHLFKRMPYSFQIQYLGYAISLIGIFLSYFSGKRKLTNEFKITPTAYALIFLALSIISNLSMILSPSFPDRALTPSFTFIMLSIIFSYYNNYEIISSKITKSALTILSILAFLFYYIPVINAFSSISIQEKIRSDIISNSNNGDVKLPEYYFTTLPRWSYRFDTYNNIDAMKDFYNIRTLNLFWSDFDYSVINKKPLNKDNKYIKIHAYSEGYETKSVFIFELMNQKNINEINNSRVFFNLTDINGKKHILDFQPSVREIDGRTFLFTKTEIPLYKIRDINFSLCSKSAPFKILAKEYYSF</sequence>
<comment type="caution">
    <text evidence="2">The sequence shown here is derived from an EMBL/GenBank/DDBJ whole genome shotgun (WGS) entry which is preliminary data.</text>
</comment>
<evidence type="ECO:0000313" key="3">
    <source>
        <dbReference type="Proteomes" id="UP001207430"/>
    </source>
</evidence>
<feature type="transmembrane region" description="Helical" evidence="1">
    <location>
        <begin position="104"/>
        <end position="122"/>
    </location>
</feature>
<feature type="transmembrane region" description="Helical" evidence="1">
    <location>
        <begin position="259"/>
        <end position="276"/>
    </location>
</feature>
<feature type="transmembrane region" description="Helical" evidence="1">
    <location>
        <begin position="7"/>
        <end position="26"/>
    </location>
</feature>
<evidence type="ECO:0000313" key="2">
    <source>
        <dbReference type="EMBL" id="MCX9004911.1"/>
    </source>
</evidence>
<feature type="transmembrane region" description="Helical" evidence="1">
    <location>
        <begin position="73"/>
        <end position="92"/>
    </location>
</feature>
<name>A0AAW5W8S6_9ENTR</name>
<gene>
    <name evidence="2" type="ORF">NLN86_25260</name>
</gene>
<dbReference type="Proteomes" id="UP001207430">
    <property type="component" value="Unassembled WGS sequence"/>
</dbReference>
<feature type="non-terminal residue" evidence="2">
    <location>
        <position position="1"/>
    </location>
</feature>
<evidence type="ECO:0000256" key="1">
    <source>
        <dbReference type="SAM" id="Phobius"/>
    </source>
</evidence>
<feature type="transmembrane region" description="Helical" evidence="1">
    <location>
        <begin position="288"/>
        <end position="309"/>
    </location>
</feature>
<reference evidence="2" key="1">
    <citation type="submission" date="2022-07" db="EMBL/GenBank/DDBJ databases">
        <title>Genome Sequence of Citrobacter portucalensis from Edible Snails.</title>
        <authorList>
            <person name="Okafor A.C."/>
            <person name="Ogbo F.C."/>
            <person name="Ruppitsch W."/>
            <person name="Allerberger F."/>
        </authorList>
    </citation>
    <scope>NUCLEOTIDE SEQUENCE</scope>
    <source>
        <strain evidence="2">Igbk 7</strain>
    </source>
</reference>
<feature type="transmembrane region" description="Helical" evidence="1">
    <location>
        <begin position="201"/>
        <end position="219"/>
    </location>
</feature>
<dbReference type="RefSeq" id="WP_267449873.1">
    <property type="nucleotide sequence ID" value="NZ_JANDBG010000057.1"/>
</dbReference>
<proteinExistence type="predicted"/>
<keyword evidence="1" id="KW-0812">Transmembrane</keyword>
<feature type="transmembrane region" description="Helical" evidence="1">
    <location>
        <begin position="346"/>
        <end position="367"/>
    </location>
</feature>
<accession>A0AAW5W8S6</accession>
<feature type="transmembrane region" description="Helical" evidence="1">
    <location>
        <begin position="316"/>
        <end position="334"/>
    </location>
</feature>
<organism evidence="2 3">
    <name type="scientific">Citrobacter portucalensis</name>
    <dbReference type="NCBI Taxonomy" id="1639133"/>
    <lineage>
        <taxon>Bacteria</taxon>
        <taxon>Pseudomonadati</taxon>
        <taxon>Pseudomonadota</taxon>
        <taxon>Gammaproteobacteria</taxon>
        <taxon>Enterobacterales</taxon>
        <taxon>Enterobacteriaceae</taxon>
        <taxon>Citrobacter</taxon>
        <taxon>Citrobacter freundii complex</taxon>
    </lineage>
</organism>
<dbReference type="AlphaFoldDB" id="A0AAW5W8S6"/>